<dbReference type="SUPFAM" id="SSF56219">
    <property type="entry name" value="DNase I-like"/>
    <property type="match status" value="1"/>
</dbReference>
<sequence length="122" mass="13817">TKNGNILSWTIRGINSQPKWDAIGRKIEESACAALYIQETKREHFDMRYIRNFAPKRFDCFDFIPSVGSSGGILLVWNNSIFSGTITERHSFAITAELLQYIINQGLQRGIFSLPIPCGSNF</sequence>
<accession>A0A9W8CGZ6</accession>
<keyword evidence="2" id="KW-1185">Reference proteome</keyword>
<dbReference type="EMBL" id="MU629417">
    <property type="protein sequence ID" value="KAJ1257397.1"/>
    <property type="molecule type" value="Genomic_DNA"/>
</dbReference>
<comment type="caution">
    <text evidence="1">The sequence shown here is derived from an EMBL/GenBank/DDBJ whole genome shotgun (WGS) entry which is preliminary data.</text>
</comment>
<dbReference type="InterPro" id="IPR036691">
    <property type="entry name" value="Endo/exonu/phosph_ase_sf"/>
</dbReference>
<dbReference type="Proteomes" id="UP001164776">
    <property type="component" value="Unassembled WGS sequence"/>
</dbReference>
<dbReference type="AlphaFoldDB" id="A0A9W8CGZ6"/>
<proteinExistence type="predicted"/>
<protein>
    <submittedName>
        <fullName evidence="1">Uncharacterized protein</fullName>
    </submittedName>
</protein>
<feature type="non-terminal residue" evidence="1">
    <location>
        <position position="1"/>
    </location>
</feature>
<evidence type="ECO:0000313" key="2">
    <source>
        <dbReference type="Proteomes" id="UP001164776"/>
    </source>
</evidence>
<reference evidence="1 2" key="1">
    <citation type="submission" date="2022-10" db="EMBL/GenBank/DDBJ databases">
        <title>WGS assembly of Paspalum vaginatum 540-79.</title>
        <authorList>
            <person name="Sun G."/>
            <person name="Wase N."/>
            <person name="Shu S."/>
            <person name="Jenkins J."/>
            <person name="Zhou B."/>
            <person name="Torres-Rodriguez J."/>
            <person name="Chen C."/>
            <person name="Sandor L."/>
            <person name="Plott C."/>
            <person name="Yoshinga Y."/>
            <person name="Daum C."/>
            <person name="Qi P."/>
            <person name="Barry K."/>
            <person name="Lipzen A."/>
            <person name="Berry L."/>
            <person name="Pedersen C."/>
            <person name="Gottilla T."/>
            <person name="Foltz A."/>
            <person name="Yu H."/>
            <person name="O'Malley R."/>
            <person name="Zhang C."/>
            <person name="Devos K."/>
            <person name="Sigmon B."/>
            <person name="Yu B."/>
            <person name="Obata T."/>
            <person name="Schmutz J."/>
            <person name="Schnable J."/>
        </authorList>
    </citation>
    <scope>NUCLEOTIDE SEQUENCE [LARGE SCALE GENOMIC DNA]</scope>
    <source>
        <strain evidence="2">cv. 540-79</strain>
    </source>
</reference>
<organism evidence="1 2">
    <name type="scientific">Paspalum vaginatum</name>
    <name type="common">seashore paspalum</name>
    <dbReference type="NCBI Taxonomy" id="158149"/>
    <lineage>
        <taxon>Eukaryota</taxon>
        <taxon>Viridiplantae</taxon>
        <taxon>Streptophyta</taxon>
        <taxon>Embryophyta</taxon>
        <taxon>Tracheophyta</taxon>
        <taxon>Spermatophyta</taxon>
        <taxon>Magnoliopsida</taxon>
        <taxon>Liliopsida</taxon>
        <taxon>Poales</taxon>
        <taxon>Poaceae</taxon>
        <taxon>PACMAD clade</taxon>
        <taxon>Panicoideae</taxon>
        <taxon>Andropogonodae</taxon>
        <taxon>Paspaleae</taxon>
        <taxon>Paspalinae</taxon>
        <taxon>Paspalum</taxon>
    </lineage>
</organism>
<gene>
    <name evidence="1" type="ORF">BS78_K056800</name>
</gene>
<dbReference type="OrthoDB" id="692400at2759"/>
<name>A0A9W8CGZ6_9POAL</name>
<feature type="non-terminal residue" evidence="1">
    <location>
        <position position="122"/>
    </location>
</feature>
<evidence type="ECO:0000313" key="1">
    <source>
        <dbReference type="EMBL" id="KAJ1257397.1"/>
    </source>
</evidence>
<dbReference type="Gene3D" id="3.60.10.10">
    <property type="entry name" value="Endonuclease/exonuclease/phosphatase"/>
    <property type="match status" value="1"/>
</dbReference>